<dbReference type="Gene3D" id="1.10.287.950">
    <property type="entry name" value="Methyl-accepting chemotaxis protein"/>
    <property type="match status" value="1"/>
</dbReference>
<dbReference type="GO" id="GO:0004888">
    <property type="term" value="F:transmembrane signaling receptor activity"/>
    <property type="evidence" value="ECO:0007669"/>
    <property type="project" value="InterPro"/>
</dbReference>
<evidence type="ECO:0000256" key="2">
    <source>
        <dbReference type="ARBA" id="ARBA00022500"/>
    </source>
</evidence>
<dbReference type="InterPro" id="IPR024478">
    <property type="entry name" value="HlyB_4HB_MCP"/>
</dbReference>
<dbReference type="PANTHER" id="PTHR43531">
    <property type="entry name" value="PROTEIN ICFG"/>
    <property type="match status" value="1"/>
</dbReference>
<dbReference type="SMART" id="SM00283">
    <property type="entry name" value="MA"/>
    <property type="match status" value="1"/>
</dbReference>
<dbReference type="CDD" id="cd06225">
    <property type="entry name" value="HAMP"/>
    <property type="match status" value="1"/>
</dbReference>
<keyword evidence="6" id="KW-1133">Transmembrane helix</keyword>
<dbReference type="PRINTS" id="PR00260">
    <property type="entry name" value="CHEMTRNSDUCR"/>
</dbReference>
<protein>
    <submittedName>
        <fullName evidence="10">Methyl-accepting chemotaxis protein</fullName>
    </submittedName>
</protein>
<feature type="domain" description="Methyl-accepting transducer" evidence="8">
    <location>
        <begin position="392"/>
        <end position="607"/>
    </location>
</feature>
<dbReference type="STRING" id="595536.GCA_000178815_03206"/>
<feature type="coiled-coil region" evidence="5">
    <location>
        <begin position="578"/>
        <end position="616"/>
    </location>
</feature>
<feature type="chain" id="PRO_5013810248" evidence="7">
    <location>
        <begin position="28"/>
        <end position="700"/>
    </location>
</feature>
<dbReference type="RefSeq" id="WP_003610577.1">
    <property type="nucleotide sequence ID" value="NZ_ADVE02000001.1"/>
</dbReference>
<dbReference type="Pfam" id="PF12729">
    <property type="entry name" value="4HB_MCP_1"/>
    <property type="match status" value="1"/>
</dbReference>
<keyword evidence="5" id="KW-0175">Coiled coil</keyword>
<dbReference type="PANTHER" id="PTHR43531:SF11">
    <property type="entry name" value="METHYL-ACCEPTING CHEMOTAXIS PROTEIN 3"/>
    <property type="match status" value="1"/>
</dbReference>
<dbReference type="SMART" id="SM00304">
    <property type="entry name" value="HAMP"/>
    <property type="match status" value="2"/>
</dbReference>
<evidence type="ECO:0000256" key="3">
    <source>
        <dbReference type="ARBA" id="ARBA00029447"/>
    </source>
</evidence>
<dbReference type="InterPro" id="IPR003660">
    <property type="entry name" value="HAMP_dom"/>
</dbReference>
<dbReference type="GO" id="GO:0005886">
    <property type="term" value="C:plasma membrane"/>
    <property type="evidence" value="ECO:0007669"/>
    <property type="project" value="TreeGrafter"/>
</dbReference>
<reference evidence="11" key="1">
    <citation type="submission" date="2017-10" db="EMBL/GenBank/DDBJ databases">
        <title>Completed PacBio SMRT sequence of Methylosinus trichosporium OB3b reveals presence of a third large plasmid.</title>
        <authorList>
            <person name="Charles T.C."/>
            <person name="Lynch M.D.J."/>
            <person name="Heil J.R."/>
            <person name="Cheng J."/>
        </authorList>
    </citation>
    <scope>NUCLEOTIDE SEQUENCE [LARGE SCALE GENOMIC DNA]</scope>
    <source>
        <strain evidence="11">OB3b</strain>
    </source>
</reference>
<dbReference type="InterPro" id="IPR051310">
    <property type="entry name" value="MCP_chemotaxis"/>
</dbReference>
<comment type="subcellular location">
    <subcellularLocation>
        <location evidence="1">Membrane</location>
    </subcellularLocation>
</comment>
<keyword evidence="7" id="KW-0732">Signal</keyword>
<evidence type="ECO:0000256" key="7">
    <source>
        <dbReference type="SAM" id="SignalP"/>
    </source>
</evidence>
<evidence type="ECO:0000256" key="4">
    <source>
        <dbReference type="PROSITE-ProRule" id="PRU00284"/>
    </source>
</evidence>
<dbReference type="Pfam" id="PF00015">
    <property type="entry name" value="MCPsignal"/>
    <property type="match status" value="1"/>
</dbReference>
<sequence>MRYTVKAKLTSAFSVVIILSAAAGAVAYTKLAALNENIETIVEARVKRLVWAEDLKVISSEAVRSEKNAIIATTDEESAKHVGRALKLREEFRKLRETIYEVASPKGKELIAKVGTAADAVDPLLDKVLNAAKLNSASKARSLATTEGAAKAKELRTAFNAFSEVAAKNGASLLVTDLERLHSAIETLGGDTHLYISAPTMAELESGAKALQAEATTIEASAEAIKSRAVKAGMVQAAEHFGAAFDQWLKTQARVIAIAREGGSVYAADLSSNQKRILAAEVTKSLDDFIAFQRNMVDEARAKAASDYDQARTLLVLVLAISIFVAVAAAIWIGYSISRGLNRAVTLASAVADGDLSRNITADSDDEIGDLVAALKKMVVNLREVVAKTADAASNVTAGAQELAASAEQLSQGATEQAASAEEASASMEQMASNIKQNADNANQTETIAHQSARNAEASGEAVARAVTAMQTIADKIGIVQEIARQTDLLALNAAVEAARAGEHGKGFAVVASEVRKLAERSQTAAAEIGVLSTDTVKAAREAGEMLTKLVPDIRRTASLVEEITSACREQDAGAAQINQAIQQLDKVTQQNASSSEEVSATSEELSSQAEQLQSTIAFFRLGDQAARSSAASHADTGAHGVRQLREKAMFAAAELSQRSSGGRKPMRAAKPAMKATGTGGFVLDLAGGEDEMDAEFRRG</sequence>
<evidence type="ECO:0000313" key="11">
    <source>
        <dbReference type="Proteomes" id="UP000230709"/>
    </source>
</evidence>
<keyword evidence="6" id="KW-0812">Transmembrane</keyword>
<dbReference type="PROSITE" id="PS50111">
    <property type="entry name" value="CHEMOTAXIS_TRANSDUC_2"/>
    <property type="match status" value="1"/>
</dbReference>
<keyword evidence="6" id="KW-0472">Membrane</keyword>
<dbReference type="InterPro" id="IPR004089">
    <property type="entry name" value="MCPsignal_dom"/>
</dbReference>
<evidence type="ECO:0000313" key="10">
    <source>
        <dbReference type="EMBL" id="ATQ68137.1"/>
    </source>
</evidence>
<dbReference type="PROSITE" id="PS50885">
    <property type="entry name" value="HAMP"/>
    <property type="match status" value="1"/>
</dbReference>
<dbReference type="AlphaFoldDB" id="A0A2D2CZH5"/>
<evidence type="ECO:0000256" key="6">
    <source>
        <dbReference type="SAM" id="Phobius"/>
    </source>
</evidence>
<evidence type="ECO:0000256" key="5">
    <source>
        <dbReference type="SAM" id="Coils"/>
    </source>
</evidence>
<keyword evidence="11" id="KW-1185">Reference proteome</keyword>
<evidence type="ECO:0000256" key="1">
    <source>
        <dbReference type="ARBA" id="ARBA00004370"/>
    </source>
</evidence>
<comment type="similarity">
    <text evidence="3">Belongs to the methyl-accepting chemotaxis (MCP) protein family.</text>
</comment>
<evidence type="ECO:0000259" key="8">
    <source>
        <dbReference type="PROSITE" id="PS50111"/>
    </source>
</evidence>
<proteinExistence type="inferred from homology"/>
<dbReference type="FunFam" id="1.10.287.950:FF:000001">
    <property type="entry name" value="Methyl-accepting chemotaxis sensory transducer"/>
    <property type="match status" value="1"/>
</dbReference>
<feature type="signal peptide" evidence="7">
    <location>
        <begin position="1"/>
        <end position="27"/>
    </location>
</feature>
<name>A0A2D2CZH5_METT3</name>
<feature type="transmembrane region" description="Helical" evidence="6">
    <location>
        <begin position="314"/>
        <end position="335"/>
    </location>
</feature>
<evidence type="ECO:0000259" key="9">
    <source>
        <dbReference type="PROSITE" id="PS50885"/>
    </source>
</evidence>
<dbReference type="SUPFAM" id="SSF58104">
    <property type="entry name" value="Methyl-accepting chemotaxis protein (MCP) signaling domain"/>
    <property type="match status" value="1"/>
</dbReference>
<dbReference type="Proteomes" id="UP000230709">
    <property type="component" value="Chromosome"/>
</dbReference>
<dbReference type="InterPro" id="IPR004090">
    <property type="entry name" value="Chemotax_Me-accpt_rcpt"/>
</dbReference>
<dbReference type="KEGG" id="mtw:CQW49_09760"/>
<dbReference type="EMBL" id="CP023737">
    <property type="protein sequence ID" value="ATQ68137.1"/>
    <property type="molecule type" value="Genomic_DNA"/>
</dbReference>
<organism evidence="10 11">
    <name type="scientific">Methylosinus trichosporium (strain ATCC 35070 / NCIMB 11131 / UNIQEM 75 / OB3b)</name>
    <dbReference type="NCBI Taxonomy" id="595536"/>
    <lineage>
        <taxon>Bacteria</taxon>
        <taxon>Pseudomonadati</taxon>
        <taxon>Pseudomonadota</taxon>
        <taxon>Alphaproteobacteria</taxon>
        <taxon>Hyphomicrobiales</taxon>
        <taxon>Methylocystaceae</taxon>
        <taxon>Methylosinus</taxon>
    </lineage>
</organism>
<accession>A0A2D2CZH5</accession>
<gene>
    <name evidence="10" type="ORF">CQW49_09760</name>
</gene>
<dbReference type="GO" id="GO:0007165">
    <property type="term" value="P:signal transduction"/>
    <property type="evidence" value="ECO:0007669"/>
    <property type="project" value="UniProtKB-KW"/>
</dbReference>
<feature type="domain" description="HAMP" evidence="9">
    <location>
        <begin position="335"/>
        <end position="387"/>
    </location>
</feature>
<keyword evidence="2" id="KW-0145">Chemotaxis</keyword>
<dbReference type="Pfam" id="PF00672">
    <property type="entry name" value="HAMP"/>
    <property type="match status" value="1"/>
</dbReference>
<feature type="coiled-coil region" evidence="5">
    <location>
        <begin position="404"/>
        <end position="438"/>
    </location>
</feature>
<keyword evidence="4" id="KW-0807">Transducer</keyword>
<dbReference type="GO" id="GO:0006935">
    <property type="term" value="P:chemotaxis"/>
    <property type="evidence" value="ECO:0007669"/>
    <property type="project" value="UniProtKB-KW"/>
</dbReference>